<keyword evidence="2" id="KW-0131">Cell cycle</keyword>
<proteinExistence type="inferred from homology"/>
<dbReference type="GO" id="GO:0019888">
    <property type="term" value="F:protein phosphatase regulator activity"/>
    <property type="evidence" value="ECO:0007669"/>
    <property type="project" value="TreeGrafter"/>
</dbReference>
<feature type="compositionally biased region" description="Acidic residues" evidence="3">
    <location>
        <begin position="558"/>
        <end position="588"/>
    </location>
</feature>
<feature type="compositionally biased region" description="Polar residues" evidence="3">
    <location>
        <begin position="1068"/>
        <end position="1078"/>
    </location>
</feature>
<feature type="compositionally biased region" description="Gly residues" evidence="3">
    <location>
        <begin position="881"/>
        <end position="893"/>
    </location>
</feature>
<feature type="compositionally biased region" description="Acidic residues" evidence="3">
    <location>
        <begin position="924"/>
        <end position="933"/>
    </location>
</feature>
<feature type="region of interest" description="Disordered" evidence="3">
    <location>
        <begin position="876"/>
        <end position="1093"/>
    </location>
</feature>
<accession>A0AAD7EZB8</accession>
<dbReference type="PANTHER" id="PTHR12634:SF8">
    <property type="entry name" value="FIERY MOUNTAIN, ISOFORM D"/>
    <property type="match status" value="1"/>
</dbReference>
<dbReference type="GO" id="GO:0019903">
    <property type="term" value="F:protein phosphatase binding"/>
    <property type="evidence" value="ECO:0007669"/>
    <property type="project" value="InterPro"/>
</dbReference>
<comment type="similarity">
    <text evidence="1">Belongs to the SAPS family.</text>
</comment>
<dbReference type="GO" id="GO:0005829">
    <property type="term" value="C:cytosol"/>
    <property type="evidence" value="ECO:0007669"/>
    <property type="project" value="TreeGrafter"/>
</dbReference>
<reference evidence="4" key="1">
    <citation type="submission" date="2023-03" db="EMBL/GenBank/DDBJ databases">
        <title>Massive genome expansion in bonnet fungi (Mycena s.s.) driven by repeated elements and novel gene families across ecological guilds.</title>
        <authorList>
            <consortium name="Lawrence Berkeley National Laboratory"/>
            <person name="Harder C.B."/>
            <person name="Miyauchi S."/>
            <person name="Viragh M."/>
            <person name="Kuo A."/>
            <person name="Thoen E."/>
            <person name="Andreopoulos B."/>
            <person name="Lu D."/>
            <person name="Skrede I."/>
            <person name="Drula E."/>
            <person name="Henrissat B."/>
            <person name="Morin E."/>
            <person name="Kohler A."/>
            <person name="Barry K."/>
            <person name="LaButti K."/>
            <person name="Morin E."/>
            <person name="Salamov A."/>
            <person name="Lipzen A."/>
            <person name="Mereny Z."/>
            <person name="Hegedus B."/>
            <person name="Baldrian P."/>
            <person name="Stursova M."/>
            <person name="Weitz H."/>
            <person name="Taylor A."/>
            <person name="Grigoriev I.V."/>
            <person name="Nagy L.G."/>
            <person name="Martin F."/>
            <person name="Kauserud H."/>
        </authorList>
    </citation>
    <scope>NUCLEOTIDE SEQUENCE</scope>
    <source>
        <strain evidence="4">CBHHK002</strain>
    </source>
</reference>
<feature type="region of interest" description="Disordered" evidence="3">
    <location>
        <begin position="507"/>
        <end position="672"/>
    </location>
</feature>
<organism evidence="4 5">
    <name type="scientific">Mycena albidolilacea</name>
    <dbReference type="NCBI Taxonomy" id="1033008"/>
    <lineage>
        <taxon>Eukaryota</taxon>
        <taxon>Fungi</taxon>
        <taxon>Dikarya</taxon>
        <taxon>Basidiomycota</taxon>
        <taxon>Agaricomycotina</taxon>
        <taxon>Agaricomycetes</taxon>
        <taxon>Agaricomycetidae</taxon>
        <taxon>Agaricales</taxon>
        <taxon>Marasmiineae</taxon>
        <taxon>Mycenaceae</taxon>
        <taxon>Mycena</taxon>
    </lineage>
</organism>
<keyword evidence="5" id="KW-1185">Reference proteome</keyword>
<name>A0AAD7EZB8_9AGAR</name>
<dbReference type="Proteomes" id="UP001218218">
    <property type="component" value="Unassembled WGS sequence"/>
</dbReference>
<evidence type="ECO:0000256" key="1">
    <source>
        <dbReference type="ARBA" id="ARBA00006180"/>
    </source>
</evidence>
<sequence length="1123" mass="121673">MKQLALNFSRRRSSDDQQLYRERDCLKQAARVTRSDQDYLGYCLCSLPPPVSCRIRPNRIFGFHNASAIDSLLDKEDVSVEAILDEDDLLQECKAQNTRLIDYFQRVDVLQRLLMYVTGQIEGEERGQFKYPYVATEVLCSEIWSVVETCVNSQDELLIPFWEAVLERSPEDMKTQMVMASHFAKINAVFLSKKPAEMLAFIRAQPDIVERLLRHIETPSFVDLLVRIIQLDEQPGGAGVLEWLSSENLMTRLLALLSPTNSPDVHTVVAELIKGIISMATPAPGAGLAELHTGPASNRFARELARVDSVTTLAEYILSDFPAFPPSPGEDEGDTLPSRASCTSAVVHSIAIIIELIRKNNSDYFEPYLFHTLRNRLIQVQQQLHSVDEDGGRETLELALREMVDRMGVVHLGAVLDILCARLDVFQRYLRTPRSFNGPVRTTVGDITPLTFERYRICELFAELLHCSNMALLNRPPEFAHLYDTEGRLQGGLSALEELARVIALNSGEEPTRDRDRDAPMRGVSQDDSQEDLAAAHDQLPVTSNSVHSDVSSGSLLDSDEDMSSDDEPGSSDDDEMTMEELAMDEDPATSSSSTPFPISAMPPQQPPPPTEPSPSPPLQEPAHLVPSSPNASSLPSPTEIALGIKSPVTSESPEALASSSSSASLRSSKRNSRILARNSVSQASGSSAAAPLPVGELLKRRFVELDIASTLLDLFFEFPWNNFLHSAVYDFIHQILTGNVDAGSGPGGSGGMGRELAVSLFRDARLMQRIVEGQRMNDVACAKPKSVRLGFMGHLTLIAEDVLTALERFPTDLRDTLAAYVPQPAWDEYVKGRYRETKRRDAELLGGGKPVIRSGAAVGGATRWKVDEEDATGTTALAGGETGAGGAAGGGSASSANGRGEFKRAASARPRRESSADFGPAPMEDDEGDEEDRVPSYMSSEMSTGDHHFDSDDEDDDGGGWLTQSTFALGNPPVSSRHLQGSERRPLGASGFDDVFTPGGDSSRPIANDPFAPQDDDGFGPFSDAAAADGSDPFTFSSSFSDEMEDTAFDSFADFGEFNSPPEDGQLTPTAGSWTFTSDSSPSPSDEAGKGVVVSFGRGLGGEEVAALAGDGDKVEGGELLA</sequence>
<protein>
    <submittedName>
        <fullName evidence="4">SIT4 phosphatase-associated protein-domain-containing protein</fullName>
    </submittedName>
</protein>
<feature type="compositionally biased region" description="Pro residues" evidence="3">
    <location>
        <begin position="604"/>
        <end position="620"/>
    </location>
</feature>
<dbReference type="GO" id="GO:0005634">
    <property type="term" value="C:nucleus"/>
    <property type="evidence" value="ECO:0007669"/>
    <property type="project" value="TreeGrafter"/>
</dbReference>
<dbReference type="EMBL" id="JARIHO010000009">
    <property type="protein sequence ID" value="KAJ7355847.1"/>
    <property type="molecule type" value="Genomic_DNA"/>
</dbReference>
<dbReference type="InterPro" id="IPR007587">
    <property type="entry name" value="SAPS"/>
</dbReference>
<feature type="compositionally biased region" description="Low complexity" evidence="3">
    <location>
        <begin position="544"/>
        <end position="557"/>
    </location>
</feature>
<dbReference type="AlphaFoldDB" id="A0AAD7EZB8"/>
<dbReference type="Pfam" id="PF04499">
    <property type="entry name" value="SAPS"/>
    <property type="match status" value="1"/>
</dbReference>
<feature type="compositionally biased region" description="Low complexity" evidence="3">
    <location>
        <begin position="1030"/>
        <end position="1042"/>
    </location>
</feature>
<comment type="caution">
    <text evidence="4">The sequence shown here is derived from an EMBL/GenBank/DDBJ whole genome shotgun (WGS) entry which is preliminary data.</text>
</comment>
<feature type="compositionally biased region" description="Basic and acidic residues" evidence="3">
    <location>
        <begin position="510"/>
        <end position="520"/>
    </location>
</feature>
<feature type="compositionally biased region" description="Basic and acidic residues" evidence="3">
    <location>
        <begin position="901"/>
        <end position="916"/>
    </location>
</feature>
<feature type="compositionally biased region" description="Low complexity" evidence="3">
    <location>
        <begin position="627"/>
        <end position="638"/>
    </location>
</feature>
<evidence type="ECO:0000256" key="2">
    <source>
        <dbReference type="ARBA" id="ARBA00023306"/>
    </source>
</evidence>
<evidence type="ECO:0000313" key="4">
    <source>
        <dbReference type="EMBL" id="KAJ7355847.1"/>
    </source>
</evidence>
<feature type="compositionally biased region" description="Polar residues" evidence="3">
    <location>
        <begin position="963"/>
        <end position="980"/>
    </location>
</feature>
<dbReference type="PANTHER" id="PTHR12634">
    <property type="entry name" value="SIT4 YEAST -ASSOCIATING PROTEIN-RELATED"/>
    <property type="match status" value="1"/>
</dbReference>
<evidence type="ECO:0000256" key="3">
    <source>
        <dbReference type="SAM" id="MobiDB-lite"/>
    </source>
</evidence>
<feature type="compositionally biased region" description="Low complexity" evidence="3">
    <location>
        <begin position="651"/>
        <end position="667"/>
    </location>
</feature>
<gene>
    <name evidence="4" type="ORF">DFH08DRAFT_922743</name>
</gene>
<evidence type="ECO:0000313" key="5">
    <source>
        <dbReference type="Proteomes" id="UP001218218"/>
    </source>
</evidence>